<gene>
    <name evidence="1" type="ORF">LX32DRAFT_166223</name>
</gene>
<organism evidence="1 2">
    <name type="scientific">Colletotrichum zoysiae</name>
    <dbReference type="NCBI Taxonomy" id="1216348"/>
    <lineage>
        <taxon>Eukaryota</taxon>
        <taxon>Fungi</taxon>
        <taxon>Dikarya</taxon>
        <taxon>Ascomycota</taxon>
        <taxon>Pezizomycotina</taxon>
        <taxon>Sordariomycetes</taxon>
        <taxon>Hypocreomycetidae</taxon>
        <taxon>Glomerellales</taxon>
        <taxon>Glomerellaceae</taxon>
        <taxon>Colletotrichum</taxon>
        <taxon>Colletotrichum graminicola species complex</taxon>
    </lineage>
</organism>
<comment type="caution">
    <text evidence="1">The sequence shown here is derived from an EMBL/GenBank/DDBJ whole genome shotgun (WGS) entry which is preliminary data.</text>
</comment>
<evidence type="ECO:0000313" key="2">
    <source>
        <dbReference type="Proteomes" id="UP001232148"/>
    </source>
</evidence>
<proteinExistence type="predicted"/>
<reference evidence="1" key="1">
    <citation type="submission" date="2021-06" db="EMBL/GenBank/DDBJ databases">
        <title>Comparative genomics, transcriptomics and evolutionary studies reveal genomic signatures of adaptation to plant cell wall in hemibiotrophic fungi.</title>
        <authorList>
            <consortium name="DOE Joint Genome Institute"/>
            <person name="Baroncelli R."/>
            <person name="Diaz J.F."/>
            <person name="Benocci T."/>
            <person name="Peng M."/>
            <person name="Battaglia E."/>
            <person name="Haridas S."/>
            <person name="Andreopoulos W."/>
            <person name="Labutti K."/>
            <person name="Pangilinan J."/>
            <person name="Floch G.L."/>
            <person name="Makela M.R."/>
            <person name="Henrissat B."/>
            <person name="Grigoriev I.V."/>
            <person name="Crouch J.A."/>
            <person name="De Vries R.P."/>
            <person name="Sukno S.A."/>
            <person name="Thon M.R."/>
        </authorList>
    </citation>
    <scope>NUCLEOTIDE SEQUENCE</scope>
    <source>
        <strain evidence="1">MAFF235873</strain>
    </source>
</reference>
<evidence type="ECO:0000313" key="1">
    <source>
        <dbReference type="EMBL" id="KAK2023032.1"/>
    </source>
</evidence>
<protein>
    <submittedName>
        <fullName evidence="1">Uncharacterized protein</fullName>
    </submittedName>
</protein>
<accession>A0AAD9H803</accession>
<sequence>MPRGHRIQVLKNSPVTFSHGSRTVTVDNVECFVVNNSQTQSSIHCDNLEIVFNDVLAAEEFSSCLDSMKKLMLAKAAQGLVHGDKVLFQREPYCLGSEPRQQTQPRVIIVEEDTQHTDKPLRIILSRDAYLGSVCSFVPSSFLQQVQNGPPYDLIEESFLLSKRDERGRHVAHRLTWSELLDYKENKGLHRLPGVPFVTNASTAALR</sequence>
<name>A0AAD9H803_9PEZI</name>
<dbReference type="AlphaFoldDB" id="A0AAD9H803"/>
<dbReference type="EMBL" id="MU843016">
    <property type="protein sequence ID" value="KAK2023032.1"/>
    <property type="molecule type" value="Genomic_DNA"/>
</dbReference>
<dbReference type="Proteomes" id="UP001232148">
    <property type="component" value="Unassembled WGS sequence"/>
</dbReference>
<keyword evidence="2" id="KW-1185">Reference proteome</keyword>